<protein>
    <submittedName>
        <fullName evidence="5">Receptor protein-tyrosine kinase</fullName>
    </submittedName>
</protein>
<dbReference type="NCBIfam" id="TIGR01007">
    <property type="entry name" value="eps_fam"/>
    <property type="match status" value="1"/>
</dbReference>
<keyword evidence="5" id="KW-0418">Kinase</keyword>
<evidence type="ECO:0000259" key="4">
    <source>
        <dbReference type="Pfam" id="PF01656"/>
    </source>
</evidence>
<dbReference type="InterPro" id="IPR005702">
    <property type="entry name" value="Wzc-like_C"/>
</dbReference>
<keyword evidence="5" id="KW-0675">Receptor</keyword>
<dbReference type="GO" id="GO:0005524">
    <property type="term" value="F:ATP binding"/>
    <property type="evidence" value="ECO:0007669"/>
    <property type="project" value="UniProtKB-KW"/>
</dbReference>
<dbReference type="SUPFAM" id="SSF52540">
    <property type="entry name" value="P-loop containing nucleoside triphosphate hydrolases"/>
    <property type="match status" value="1"/>
</dbReference>
<name>A0A318H2X9_9BURK</name>
<evidence type="ECO:0000313" key="6">
    <source>
        <dbReference type="Proteomes" id="UP000247811"/>
    </source>
</evidence>
<feature type="domain" description="CobQ/CobB/MinD/ParA nucleotide binding" evidence="4">
    <location>
        <begin position="134"/>
        <end position="303"/>
    </location>
</feature>
<dbReference type="InterPro" id="IPR037257">
    <property type="entry name" value="T2SS_E_N_sf"/>
</dbReference>
<keyword evidence="1" id="KW-0547">Nucleotide-binding</keyword>
<keyword evidence="5" id="KW-0829">Tyrosine-protein kinase</keyword>
<sequence length="305" mass="33242">MNYRTDAPETQRMEVSDNSSLPSTVGSTDRSIGRIMQAAKDLTEAQIAQILEHQRKYGMRFGEAAVSLHLATAEEVTWALSKQFQYPYSPGRFNNNPELVVAADPFGDMAENFRDLRSSLSMGILSPTSPRQALAVVSTETKDGRSFVAANLAVSFSQLGCRTLLVDADMRRPRVHDIFGVANNTGLSSLLSNQSHVDVIKSVEDLPGLFVLPVGAIPPNPLELVERPAFSHLLLTLLPQFDQVIIDTPASEMGADARVIASRCGATLAISRKGKTSQQKLQQLIRSLSKTSTQMAGVVMNDHDF</sequence>
<evidence type="ECO:0000313" key="5">
    <source>
        <dbReference type="EMBL" id="PXW97149.1"/>
    </source>
</evidence>
<dbReference type="GO" id="GO:0005886">
    <property type="term" value="C:plasma membrane"/>
    <property type="evidence" value="ECO:0007669"/>
    <property type="project" value="TreeGrafter"/>
</dbReference>
<dbReference type="CDD" id="cd05387">
    <property type="entry name" value="BY-kinase"/>
    <property type="match status" value="1"/>
</dbReference>
<evidence type="ECO:0000256" key="3">
    <source>
        <dbReference type="SAM" id="MobiDB-lite"/>
    </source>
</evidence>
<dbReference type="InterPro" id="IPR050445">
    <property type="entry name" value="Bact_polysacc_biosynth/exp"/>
</dbReference>
<organism evidence="5 6">
    <name type="scientific">Sphaerotilus hippei</name>
    <dbReference type="NCBI Taxonomy" id="744406"/>
    <lineage>
        <taxon>Bacteria</taxon>
        <taxon>Pseudomonadati</taxon>
        <taxon>Pseudomonadota</taxon>
        <taxon>Betaproteobacteria</taxon>
        <taxon>Burkholderiales</taxon>
        <taxon>Sphaerotilaceae</taxon>
        <taxon>Sphaerotilus</taxon>
    </lineage>
</organism>
<dbReference type="PANTHER" id="PTHR32309">
    <property type="entry name" value="TYROSINE-PROTEIN KINASE"/>
    <property type="match status" value="1"/>
</dbReference>
<dbReference type="Gene3D" id="3.40.50.300">
    <property type="entry name" value="P-loop containing nucleotide triphosphate hydrolases"/>
    <property type="match status" value="1"/>
</dbReference>
<dbReference type="RefSeq" id="WP_110400287.1">
    <property type="nucleotide sequence ID" value="NZ_QJJS01000005.1"/>
</dbReference>
<comment type="caution">
    <text evidence="5">The sequence shown here is derived from an EMBL/GenBank/DDBJ whole genome shotgun (WGS) entry which is preliminary data.</text>
</comment>
<dbReference type="InterPro" id="IPR002586">
    <property type="entry name" value="CobQ/CobB/MinD/ParA_Nub-bd_dom"/>
</dbReference>
<dbReference type="EMBL" id="QJJS01000005">
    <property type="protein sequence ID" value="PXW97149.1"/>
    <property type="molecule type" value="Genomic_DNA"/>
</dbReference>
<keyword evidence="2" id="KW-0067">ATP-binding</keyword>
<dbReference type="OrthoDB" id="9808257at2"/>
<gene>
    <name evidence="5" type="ORF">C7444_105249</name>
</gene>
<feature type="compositionally biased region" description="Basic and acidic residues" evidence="3">
    <location>
        <begin position="1"/>
        <end position="15"/>
    </location>
</feature>
<feature type="compositionally biased region" description="Polar residues" evidence="3">
    <location>
        <begin position="16"/>
        <end position="30"/>
    </location>
</feature>
<dbReference type="SUPFAM" id="SSF160246">
    <property type="entry name" value="EspE N-terminal domain-like"/>
    <property type="match status" value="1"/>
</dbReference>
<keyword evidence="6" id="KW-1185">Reference proteome</keyword>
<keyword evidence="5" id="KW-0808">Transferase</keyword>
<dbReference type="AlphaFoldDB" id="A0A318H2X9"/>
<proteinExistence type="predicted"/>
<dbReference type="Proteomes" id="UP000247811">
    <property type="component" value="Unassembled WGS sequence"/>
</dbReference>
<evidence type="ECO:0000256" key="2">
    <source>
        <dbReference type="ARBA" id="ARBA00022840"/>
    </source>
</evidence>
<dbReference type="PANTHER" id="PTHR32309:SF13">
    <property type="entry name" value="FERRIC ENTEROBACTIN TRANSPORT PROTEIN FEPE"/>
    <property type="match status" value="1"/>
</dbReference>
<feature type="region of interest" description="Disordered" evidence="3">
    <location>
        <begin position="1"/>
        <end position="30"/>
    </location>
</feature>
<evidence type="ECO:0000256" key="1">
    <source>
        <dbReference type="ARBA" id="ARBA00022741"/>
    </source>
</evidence>
<dbReference type="InterPro" id="IPR027417">
    <property type="entry name" value="P-loop_NTPase"/>
</dbReference>
<reference evidence="5 6" key="1">
    <citation type="submission" date="2018-05" db="EMBL/GenBank/DDBJ databases">
        <title>Genomic Encyclopedia of Type Strains, Phase IV (KMG-IV): sequencing the most valuable type-strain genomes for metagenomic binning, comparative biology and taxonomic classification.</title>
        <authorList>
            <person name="Goeker M."/>
        </authorList>
    </citation>
    <scope>NUCLEOTIDE SEQUENCE [LARGE SCALE GENOMIC DNA]</scope>
    <source>
        <strain evidence="5 6">DSM 566</strain>
    </source>
</reference>
<dbReference type="Pfam" id="PF01656">
    <property type="entry name" value="CbiA"/>
    <property type="match status" value="1"/>
</dbReference>
<dbReference type="GO" id="GO:0004713">
    <property type="term" value="F:protein tyrosine kinase activity"/>
    <property type="evidence" value="ECO:0007669"/>
    <property type="project" value="UniProtKB-KW"/>
</dbReference>
<accession>A0A318H2X9</accession>